<dbReference type="SUPFAM" id="SSF53474">
    <property type="entry name" value="alpha/beta-Hydrolases"/>
    <property type="match status" value="1"/>
</dbReference>
<dbReference type="Proteomes" id="UP000589036">
    <property type="component" value="Unassembled WGS sequence"/>
</dbReference>
<feature type="domain" description="AB hydrolase-1" evidence="1">
    <location>
        <begin position="26"/>
        <end position="260"/>
    </location>
</feature>
<dbReference type="Gene3D" id="3.40.50.1820">
    <property type="entry name" value="alpha/beta hydrolase"/>
    <property type="match status" value="1"/>
</dbReference>
<dbReference type="PANTHER" id="PTHR43798">
    <property type="entry name" value="MONOACYLGLYCEROL LIPASE"/>
    <property type="match status" value="1"/>
</dbReference>
<dbReference type="InterPro" id="IPR050266">
    <property type="entry name" value="AB_hydrolase_sf"/>
</dbReference>
<comment type="caution">
    <text evidence="2">The sequence shown here is derived from an EMBL/GenBank/DDBJ whole genome shotgun (WGS) entry which is preliminary data.</text>
</comment>
<proteinExistence type="predicted"/>
<gene>
    <name evidence="2" type="ORF">HDA32_000560</name>
</gene>
<dbReference type="AlphaFoldDB" id="A0A852TU26"/>
<reference evidence="2 3" key="1">
    <citation type="submission" date="2020-07" db="EMBL/GenBank/DDBJ databases">
        <title>Sequencing the genomes of 1000 actinobacteria strains.</title>
        <authorList>
            <person name="Klenk H.-P."/>
        </authorList>
    </citation>
    <scope>NUCLEOTIDE SEQUENCE [LARGE SCALE GENOMIC DNA]</scope>
    <source>
        <strain evidence="2 3">CXB654</strain>
    </source>
</reference>
<evidence type="ECO:0000313" key="3">
    <source>
        <dbReference type="Proteomes" id="UP000589036"/>
    </source>
</evidence>
<dbReference type="EC" id="3.5.1.29" evidence="2"/>
<sequence length="271" mass="29804">MTADLQHTRSGRIGLCFRDKGTGPTVVLLHGTTASLGVWDPVADRIGDRVRTIAVDQRGHGRSDKPAEGYGVSDYCSDVLALIAELDCGPVVVCGHSLGARNAVVLGRQHPESVVGVVAVDYTPYVEPHVLDDLEARVRGGDRRFDSEAEIEDYLRRRYPLMPVDALRRRIAYGYVREGDGFRALADPAAMVRTVQGLRCDFAAEARDITVPVVLVRGERSRIVSDEAFAATRRLRPDFRAVEVPEADHYIPEENPEVVAGEITRMVQAVM</sequence>
<evidence type="ECO:0000259" key="1">
    <source>
        <dbReference type="Pfam" id="PF12697"/>
    </source>
</evidence>
<dbReference type="RefSeq" id="WP_179641665.1">
    <property type="nucleotide sequence ID" value="NZ_BAAAYY010000007.1"/>
</dbReference>
<dbReference type="InterPro" id="IPR000073">
    <property type="entry name" value="AB_hydrolase_1"/>
</dbReference>
<keyword evidence="2" id="KW-0378">Hydrolase</keyword>
<name>A0A852TU26_9ACTN</name>
<dbReference type="EMBL" id="JACCCC010000001">
    <property type="protein sequence ID" value="NYE45440.1"/>
    <property type="molecule type" value="Genomic_DNA"/>
</dbReference>
<dbReference type="InterPro" id="IPR029058">
    <property type="entry name" value="AB_hydrolase_fold"/>
</dbReference>
<protein>
    <submittedName>
        <fullName evidence="2">2-(Acetamidomethylene)succinate hydrolase</fullName>
        <ecNumber evidence="2">3.5.1.29</ecNumber>
    </submittedName>
</protein>
<evidence type="ECO:0000313" key="2">
    <source>
        <dbReference type="EMBL" id="NYE45440.1"/>
    </source>
</evidence>
<accession>A0A852TU26</accession>
<keyword evidence="3" id="KW-1185">Reference proteome</keyword>
<dbReference type="Pfam" id="PF12697">
    <property type="entry name" value="Abhydrolase_6"/>
    <property type="match status" value="1"/>
</dbReference>
<organism evidence="2 3">
    <name type="scientific">Spinactinospora alkalitolerans</name>
    <dbReference type="NCBI Taxonomy" id="687207"/>
    <lineage>
        <taxon>Bacteria</taxon>
        <taxon>Bacillati</taxon>
        <taxon>Actinomycetota</taxon>
        <taxon>Actinomycetes</taxon>
        <taxon>Streptosporangiales</taxon>
        <taxon>Nocardiopsidaceae</taxon>
        <taxon>Spinactinospora</taxon>
    </lineage>
</organism>
<dbReference type="GO" id="GO:0047411">
    <property type="term" value="F:2-(acetamidomethylene)succinate hydrolase activity"/>
    <property type="evidence" value="ECO:0007669"/>
    <property type="project" value="UniProtKB-EC"/>
</dbReference>